<feature type="compositionally biased region" description="Basic and acidic residues" evidence="1">
    <location>
        <begin position="21"/>
        <end position="48"/>
    </location>
</feature>
<dbReference type="RefSeq" id="XP_025478315.1">
    <property type="nucleotide sequence ID" value="XM_025625362.1"/>
</dbReference>
<feature type="compositionally biased region" description="Acidic residues" evidence="1">
    <location>
        <begin position="49"/>
        <end position="60"/>
    </location>
</feature>
<dbReference type="AlphaFoldDB" id="A0A318YGL3"/>
<feature type="region of interest" description="Disordered" evidence="1">
    <location>
        <begin position="1"/>
        <end position="81"/>
    </location>
</feature>
<organism evidence="2 3">
    <name type="scientific">Aspergillus neoniger (strain CBS 115656)</name>
    <dbReference type="NCBI Taxonomy" id="1448310"/>
    <lineage>
        <taxon>Eukaryota</taxon>
        <taxon>Fungi</taxon>
        <taxon>Dikarya</taxon>
        <taxon>Ascomycota</taxon>
        <taxon>Pezizomycotina</taxon>
        <taxon>Eurotiomycetes</taxon>
        <taxon>Eurotiomycetidae</taxon>
        <taxon>Eurotiales</taxon>
        <taxon>Aspergillaceae</taxon>
        <taxon>Aspergillus</taxon>
        <taxon>Aspergillus subgen. Circumdati</taxon>
    </lineage>
</organism>
<sequence length="186" mass="20304">MTAERSLFRFLNRSQECGPKQPKELGVEEGKRRKADEKEDKRKERSEASEIEGGTEEGEEEGRSKRSRRKGGEGSECGLVQPRPAVEKGHFALGPGDHVPSGLRVSQALNFVSAATILGLIAFSVIGCAPDVPFQIRLGCINLATNSRQFTGSVKHVRPSGEITDHLTFPFTCLITRVPRALAATF</sequence>
<protein>
    <submittedName>
        <fullName evidence="2">Uncharacterized protein</fullName>
    </submittedName>
</protein>
<evidence type="ECO:0000256" key="1">
    <source>
        <dbReference type="SAM" id="MobiDB-lite"/>
    </source>
</evidence>
<reference evidence="2" key="1">
    <citation type="submission" date="2016-12" db="EMBL/GenBank/DDBJ databases">
        <title>The genomes of Aspergillus section Nigri reveals drivers in fungal speciation.</title>
        <authorList>
            <consortium name="DOE Joint Genome Institute"/>
            <person name="Vesth T.C."/>
            <person name="Nybo J."/>
            <person name="Theobald S."/>
            <person name="Brandl J."/>
            <person name="Frisvad J.C."/>
            <person name="Nielsen K.F."/>
            <person name="Lyhne E.K."/>
            <person name="Kogle M.E."/>
            <person name="Kuo A."/>
            <person name="Riley R."/>
            <person name="Clum A."/>
            <person name="Nolan M."/>
            <person name="Lipzen A."/>
            <person name="Salamov A."/>
            <person name="Henrissat B."/>
            <person name="Wiebenga A."/>
            <person name="De Vries R.P."/>
            <person name="Grigoriev I.V."/>
            <person name="Mortensen U.H."/>
            <person name="Andersen M.R."/>
            <person name="Baker S.E."/>
        </authorList>
    </citation>
    <scope>NUCLEOTIDE SEQUENCE [LARGE SCALE GENOMIC DNA]</scope>
    <source>
        <strain evidence="2">CBS 115656</strain>
    </source>
</reference>
<dbReference type="Proteomes" id="UP000247647">
    <property type="component" value="Unassembled WGS sequence"/>
</dbReference>
<evidence type="ECO:0000313" key="3">
    <source>
        <dbReference type="Proteomes" id="UP000247647"/>
    </source>
</evidence>
<evidence type="ECO:0000313" key="2">
    <source>
        <dbReference type="EMBL" id="PYH32837.1"/>
    </source>
</evidence>
<keyword evidence="3" id="KW-1185">Reference proteome</keyword>
<dbReference type="GeneID" id="37127818"/>
<proteinExistence type="predicted"/>
<name>A0A318YGL3_ASPNB</name>
<dbReference type="EMBL" id="KZ821466">
    <property type="protein sequence ID" value="PYH32837.1"/>
    <property type="molecule type" value="Genomic_DNA"/>
</dbReference>
<dbReference type="OrthoDB" id="10418974at2759"/>
<accession>A0A318YGL3</accession>
<gene>
    <name evidence="2" type="ORF">BO87DRAFT_398277</name>
</gene>